<comment type="caution">
    <text evidence="1">The sequence shown here is derived from an EMBL/GenBank/DDBJ whole genome shotgun (WGS) entry which is preliminary data.</text>
</comment>
<accession>A0A9Q1C254</accession>
<organism evidence="1 2">
    <name type="scientific">Holothuria leucospilota</name>
    <name type="common">Black long sea cucumber</name>
    <name type="synonym">Mertensiothuria leucospilota</name>
    <dbReference type="NCBI Taxonomy" id="206669"/>
    <lineage>
        <taxon>Eukaryota</taxon>
        <taxon>Metazoa</taxon>
        <taxon>Echinodermata</taxon>
        <taxon>Eleutherozoa</taxon>
        <taxon>Echinozoa</taxon>
        <taxon>Holothuroidea</taxon>
        <taxon>Aspidochirotacea</taxon>
        <taxon>Aspidochirotida</taxon>
        <taxon>Holothuriidae</taxon>
        <taxon>Holothuria</taxon>
    </lineage>
</organism>
<gene>
    <name evidence="1" type="ORF">HOLleu_17509</name>
</gene>
<proteinExistence type="predicted"/>
<dbReference type="EMBL" id="JAIZAY010000008">
    <property type="protein sequence ID" value="KAJ8036863.1"/>
    <property type="molecule type" value="Genomic_DNA"/>
</dbReference>
<evidence type="ECO:0000313" key="2">
    <source>
        <dbReference type="Proteomes" id="UP001152320"/>
    </source>
</evidence>
<dbReference type="Proteomes" id="UP001152320">
    <property type="component" value="Chromosome 8"/>
</dbReference>
<dbReference type="AlphaFoldDB" id="A0A9Q1C254"/>
<name>A0A9Q1C254_HOLLE</name>
<protein>
    <submittedName>
        <fullName evidence="1">Uncharacterized protein</fullName>
    </submittedName>
</protein>
<keyword evidence="2" id="KW-1185">Reference proteome</keyword>
<evidence type="ECO:0000313" key="1">
    <source>
        <dbReference type="EMBL" id="KAJ8036863.1"/>
    </source>
</evidence>
<sequence length="73" mass="8229">MASRKLRIDILSNCVRVSTIPNDAVCNNCNKLDLPADKVMSSALVSNFFRKYFQQDPLPPMKAGKSEQQCLMH</sequence>
<reference evidence="1" key="1">
    <citation type="submission" date="2021-10" db="EMBL/GenBank/DDBJ databases">
        <title>Tropical sea cucumber genome reveals ecological adaptation and Cuvierian tubules defense mechanism.</title>
        <authorList>
            <person name="Chen T."/>
        </authorList>
    </citation>
    <scope>NUCLEOTIDE SEQUENCE</scope>
    <source>
        <strain evidence="1">Nanhai2018</strain>
        <tissue evidence="1">Muscle</tissue>
    </source>
</reference>